<dbReference type="GO" id="GO:0005886">
    <property type="term" value="C:plasma membrane"/>
    <property type="evidence" value="ECO:0007669"/>
    <property type="project" value="UniProtKB-SubCell"/>
</dbReference>
<dbReference type="Proteomes" id="UP000031563">
    <property type="component" value="Unassembled WGS sequence"/>
</dbReference>
<accession>A0A0F5I5F5</accession>
<feature type="transmembrane region" description="Helical" evidence="7">
    <location>
        <begin position="180"/>
        <end position="203"/>
    </location>
</feature>
<evidence type="ECO:0000259" key="8">
    <source>
        <dbReference type="Pfam" id="PF00892"/>
    </source>
</evidence>
<evidence type="ECO:0000256" key="3">
    <source>
        <dbReference type="ARBA" id="ARBA00022475"/>
    </source>
</evidence>
<keyword evidence="10" id="KW-1185">Reference proteome</keyword>
<dbReference type="AlphaFoldDB" id="A0A0F5I5F5"/>
<dbReference type="EMBL" id="JWIR02000029">
    <property type="protein sequence ID" value="KKB40505.1"/>
    <property type="molecule type" value="Genomic_DNA"/>
</dbReference>
<feature type="transmembrane region" description="Helical" evidence="7">
    <location>
        <begin position="245"/>
        <end position="264"/>
    </location>
</feature>
<comment type="subcellular location">
    <subcellularLocation>
        <location evidence="1">Cell membrane</location>
        <topology evidence="1">Multi-pass membrane protein</topology>
    </subcellularLocation>
</comment>
<feature type="transmembrane region" description="Helical" evidence="7">
    <location>
        <begin position="215"/>
        <end position="233"/>
    </location>
</feature>
<feature type="transmembrane region" description="Helical" evidence="7">
    <location>
        <begin position="30"/>
        <end position="53"/>
    </location>
</feature>
<evidence type="ECO:0000256" key="7">
    <source>
        <dbReference type="SAM" id="Phobius"/>
    </source>
</evidence>
<evidence type="ECO:0000256" key="6">
    <source>
        <dbReference type="ARBA" id="ARBA00023136"/>
    </source>
</evidence>
<evidence type="ECO:0000256" key="5">
    <source>
        <dbReference type="ARBA" id="ARBA00022989"/>
    </source>
</evidence>
<dbReference type="OrthoDB" id="9805239at2"/>
<sequence>MYPYILMVLVVMFYAGNILVGKALNDLPPLTLAFSRLVVALIVLFPIGFLSAWKERSAFWEHRRPLLLMTVTGVTFFNTFIYGALHFTTATNVSVLESVIPVVTIILSAVMLKEKLRGIQWAGALLSFLGAVLVVLKGKVFQLASVSWNIGDVIMIGAIVSWALYSIYVKRYMHLFPSFAALFLMTGISVMVLLPVVFVEWLIGGIPTIAFPSHIAGFLYLGIFPSVVALVLYNRAVDLLSPSQASVFLNLLPVVTMAGAYIWLNETITVIQLVGALVVVAGVFLTTQSGRRQEKAKS</sequence>
<dbReference type="STRING" id="1221996.QY95_01500"/>
<evidence type="ECO:0000256" key="4">
    <source>
        <dbReference type="ARBA" id="ARBA00022692"/>
    </source>
</evidence>
<feature type="transmembrane region" description="Helical" evidence="7">
    <location>
        <begin position="65"/>
        <end position="87"/>
    </location>
</feature>
<proteinExistence type="inferred from homology"/>
<comment type="similarity">
    <text evidence="2">Belongs to the EamA transporter family.</text>
</comment>
<feature type="transmembrane region" description="Helical" evidence="7">
    <location>
        <begin position="5"/>
        <end position="24"/>
    </location>
</feature>
<keyword evidence="5 7" id="KW-1133">Transmembrane helix</keyword>
<protein>
    <submittedName>
        <fullName evidence="9">Permease of the drug/metabolite transporter (DMT) superfamily</fullName>
    </submittedName>
</protein>
<feature type="domain" description="EamA" evidence="8">
    <location>
        <begin position="150"/>
        <end position="287"/>
    </location>
</feature>
<dbReference type="PANTHER" id="PTHR32322">
    <property type="entry name" value="INNER MEMBRANE TRANSPORTER"/>
    <property type="match status" value="1"/>
</dbReference>
<dbReference type="Pfam" id="PF00892">
    <property type="entry name" value="EamA"/>
    <property type="match status" value="2"/>
</dbReference>
<dbReference type="SUPFAM" id="SSF103481">
    <property type="entry name" value="Multidrug resistance efflux transporter EmrE"/>
    <property type="match status" value="2"/>
</dbReference>
<keyword evidence="6 7" id="KW-0472">Membrane</keyword>
<dbReference type="InterPro" id="IPR037185">
    <property type="entry name" value="EmrE-like"/>
</dbReference>
<keyword evidence="4 7" id="KW-0812">Transmembrane</keyword>
<feature type="transmembrane region" description="Helical" evidence="7">
    <location>
        <begin position="93"/>
        <end position="112"/>
    </location>
</feature>
<feature type="transmembrane region" description="Helical" evidence="7">
    <location>
        <begin position="270"/>
        <end position="287"/>
    </location>
</feature>
<organism evidence="9 10">
    <name type="scientific">Bacillus thermotolerans</name>
    <name type="common">Quasibacillus thermotolerans</name>
    <dbReference type="NCBI Taxonomy" id="1221996"/>
    <lineage>
        <taxon>Bacteria</taxon>
        <taxon>Bacillati</taxon>
        <taxon>Bacillota</taxon>
        <taxon>Bacilli</taxon>
        <taxon>Bacillales</taxon>
        <taxon>Bacillaceae</taxon>
        <taxon>Bacillus</taxon>
    </lineage>
</organism>
<reference evidence="9" key="1">
    <citation type="submission" date="2015-02" db="EMBL/GenBank/DDBJ databases">
        <title>Genome Assembly of Bacillaceae bacterium MTCC 8252.</title>
        <authorList>
            <person name="Verma A."/>
            <person name="Khatri I."/>
            <person name="Mual P."/>
            <person name="Subramanian S."/>
            <person name="Krishnamurthi S."/>
        </authorList>
    </citation>
    <scope>NUCLEOTIDE SEQUENCE [LARGE SCALE GENOMIC DNA]</scope>
    <source>
        <strain evidence="9">MTCC 8252</strain>
    </source>
</reference>
<evidence type="ECO:0000256" key="1">
    <source>
        <dbReference type="ARBA" id="ARBA00004651"/>
    </source>
</evidence>
<accession>A0A0F5HRN3</accession>
<evidence type="ECO:0000256" key="2">
    <source>
        <dbReference type="ARBA" id="ARBA00007362"/>
    </source>
</evidence>
<name>A0A0F5I5F5_BACTR</name>
<gene>
    <name evidence="9" type="ORF">QY95_01500</name>
</gene>
<evidence type="ECO:0000313" key="9">
    <source>
        <dbReference type="EMBL" id="KKB40505.1"/>
    </source>
</evidence>
<comment type="caution">
    <text evidence="9">The sequence shown here is derived from an EMBL/GenBank/DDBJ whole genome shotgun (WGS) entry which is preliminary data.</text>
</comment>
<dbReference type="Gene3D" id="1.10.3730.20">
    <property type="match status" value="1"/>
</dbReference>
<keyword evidence="3" id="KW-1003">Cell membrane</keyword>
<dbReference type="PANTHER" id="PTHR32322:SF18">
    <property type="entry name" value="S-ADENOSYLMETHIONINE_S-ADENOSYLHOMOCYSTEINE TRANSPORTER"/>
    <property type="match status" value="1"/>
</dbReference>
<dbReference type="InterPro" id="IPR000620">
    <property type="entry name" value="EamA_dom"/>
</dbReference>
<feature type="domain" description="EamA" evidence="8">
    <location>
        <begin position="4"/>
        <end position="135"/>
    </location>
</feature>
<feature type="transmembrane region" description="Helical" evidence="7">
    <location>
        <begin position="119"/>
        <end position="136"/>
    </location>
</feature>
<feature type="transmembrane region" description="Helical" evidence="7">
    <location>
        <begin position="148"/>
        <end position="168"/>
    </location>
</feature>
<dbReference type="InterPro" id="IPR050638">
    <property type="entry name" value="AA-Vitamin_Transporters"/>
</dbReference>
<evidence type="ECO:0000313" key="10">
    <source>
        <dbReference type="Proteomes" id="UP000031563"/>
    </source>
</evidence>
<dbReference type="RefSeq" id="WP_039233590.1">
    <property type="nucleotide sequence ID" value="NZ_JWIQ02000021.1"/>
</dbReference>